<organism evidence="3 4">
    <name type="scientific">Daedalea quercina L-15889</name>
    <dbReference type="NCBI Taxonomy" id="1314783"/>
    <lineage>
        <taxon>Eukaryota</taxon>
        <taxon>Fungi</taxon>
        <taxon>Dikarya</taxon>
        <taxon>Basidiomycota</taxon>
        <taxon>Agaricomycotina</taxon>
        <taxon>Agaricomycetes</taxon>
        <taxon>Polyporales</taxon>
        <taxon>Fomitopsis</taxon>
    </lineage>
</organism>
<name>A0A165LMV0_9APHY</name>
<evidence type="ECO:0000313" key="4">
    <source>
        <dbReference type="Proteomes" id="UP000076727"/>
    </source>
</evidence>
<feature type="compositionally biased region" description="Polar residues" evidence="2">
    <location>
        <begin position="308"/>
        <end position="318"/>
    </location>
</feature>
<feature type="region of interest" description="Disordered" evidence="2">
    <location>
        <begin position="188"/>
        <end position="241"/>
    </location>
</feature>
<dbReference type="Proteomes" id="UP000076727">
    <property type="component" value="Unassembled WGS sequence"/>
</dbReference>
<protein>
    <submittedName>
        <fullName evidence="3">Uncharacterized protein</fullName>
    </submittedName>
</protein>
<dbReference type="PANTHER" id="PTHR39472:SF1">
    <property type="entry name" value="EXPRESSED PROTEIN"/>
    <property type="match status" value="1"/>
</dbReference>
<dbReference type="STRING" id="1314783.A0A165LMV0"/>
<evidence type="ECO:0000256" key="2">
    <source>
        <dbReference type="SAM" id="MobiDB-lite"/>
    </source>
</evidence>
<feature type="compositionally biased region" description="Basic and acidic residues" evidence="2">
    <location>
        <begin position="200"/>
        <end position="213"/>
    </location>
</feature>
<evidence type="ECO:0000313" key="3">
    <source>
        <dbReference type="EMBL" id="KZT64624.1"/>
    </source>
</evidence>
<gene>
    <name evidence="3" type="ORF">DAEQUDRAFT_769544</name>
</gene>
<dbReference type="EMBL" id="KV429123">
    <property type="protein sequence ID" value="KZT64624.1"/>
    <property type="molecule type" value="Genomic_DNA"/>
</dbReference>
<proteinExistence type="predicted"/>
<keyword evidence="1" id="KW-0175">Coiled coil</keyword>
<evidence type="ECO:0000256" key="1">
    <source>
        <dbReference type="SAM" id="Coils"/>
    </source>
</evidence>
<dbReference type="AlphaFoldDB" id="A0A165LMV0"/>
<feature type="coiled-coil region" evidence="1">
    <location>
        <begin position="74"/>
        <end position="108"/>
    </location>
</feature>
<accession>A0A165LMV0</accession>
<reference evidence="3 4" key="1">
    <citation type="journal article" date="2016" name="Mol. Biol. Evol.">
        <title>Comparative Genomics of Early-Diverging Mushroom-Forming Fungi Provides Insights into the Origins of Lignocellulose Decay Capabilities.</title>
        <authorList>
            <person name="Nagy L.G."/>
            <person name="Riley R."/>
            <person name="Tritt A."/>
            <person name="Adam C."/>
            <person name="Daum C."/>
            <person name="Floudas D."/>
            <person name="Sun H."/>
            <person name="Yadav J.S."/>
            <person name="Pangilinan J."/>
            <person name="Larsson K.H."/>
            <person name="Matsuura K."/>
            <person name="Barry K."/>
            <person name="Labutti K."/>
            <person name="Kuo R."/>
            <person name="Ohm R.A."/>
            <person name="Bhattacharya S.S."/>
            <person name="Shirouzu T."/>
            <person name="Yoshinaga Y."/>
            <person name="Martin F.M."/>
            <person name="Grigoriev I.V."/>
            <person name="Hibbett D.S."/>
        </authorList>
    </citation>
    <scope>NUCLEOTIDE SEQUENCE [LARGE SCALE GENOMIC DNA]</scope>
    <source>
        <strain evidence="3 4">L-15889</strain>
    </source>
</reference>
<dbReference type="PANTHER" id="PTHR39472">
    <property type="entry name" value="EXPRESSED PROTEIN"/>
    <property type="match status" value="1"/>
</dbReference>
<feature type="region of interest" description="Disordered" evidence="2">
    <location>
        <begin position="300"/>
        <end position="348"/>
    </location>
</feature>
<dbReference type="OrthoDB" id="21214at2759"/>
<sequence length="348" mass="38366">MDPTNGEQDIMRIWSLLTEVSEQLTQNRSTSISIHNLTSGSKSQAIHSQTGFVLRRFNLDKPKDVYDAELERMNVAMSAENQTLQNDNRQLNALIREYEQTLENVMTQFRERAYEVQQHELAILREYESAIVQRETEALDAALSASNSRSESLARLGRLLRALLKKVNGEDLSGCEAAMAEEASSRLVASTSRTLVLPPTDRKPDEDEPRGDPAEGEGESSAESSGAVRPEEVDNDDDPDKLQRRIAAAEWALERESELARLERENEELRILLRGVLNAETAAVRVAPVARRPGQELAEISEDGRTSPALSIASSTATVRPGGRKLGGPPGTVGPFGSYKMRAQLTGQ</sequence>
<feature type="coiled-coil region" evidence="1">
    <location>
        <begin position="252"/>
        <end position="279"/>
    </location>
</feature>
<keyword evidence="4" id="KW-1185">Reference proteome</keyword>